<accession>A0A479ZUB5</accession>
<evidence type="ECO:0000313" key="4">
    <source>
        <dbReference type="Proteomes" id="UP000300142"/>
    </source>
</evidence>
<dbReference type="Proteomes" id="UP000300142">
    <property type="component" value="Unassembled WGS sequence"/>
</dbReference>
<organism evidence="3 4">
    <name type="scientific">Sphaerospermopsis reniformis</name>
    <dbReference type="NCBI Taxonomy" id="531300"/>
    <lineage>
        <taxon>Bacteria</taxon>
        <taxon>Bacillati</taxon>
        <taxon>Cyanobacteriota</taxon>
        <taxon>Cyanophyceae</taxon>
        <taxon>Nostocales</taxon>
        <taxon>Aphanizomenonaceae</taxon>
        <taxon>Sphaerospermopsis</taxon>
    </lineage>
</organism>
<dbReference type="RefSeq" id="WP_096573098.1">
    <property type="nucleotide sequence ID" value="NZ_BJCE01000017.1"/>
</dbReference>
<dbReference type="AlphaFoldDB" id="A0A479ZUB5"/>
<feature type="transmembrane region" description="Helical" evidence="1">
    <location>
        <begin position="551"/>
        <end position="571"/>
    </location>
</feature>
<dbReference type="Gene3D" id="3.40.50.300">
    <property type="entry name" value="P-loop containing nucleotide triphosphate hydrolases"/>
    <property type="match status" value="1"/>
</dbReference>
<dbReference type="InterPro" id="IPR007111">
    <property type="entry name" value="NACHT_NTPase"/>
</dbReference>
<dbReference type="InterPro" id="IPR021796">
    <property type="entry name" value="Tll0287-like_dom"/>
</dbReference>
<proteinExistence type="predicted"/>
<keyword evidence="1" id="KW-0812">Transmembrane</keyword>
<dbReference type="PROSITE" id="PS50837">
    <property type="entry name" value="NACHT"/>
    <property type="match status" value="1"/>
</dbReference>
<dbReference type="EMBL" id="BJCE01000017">
    <property type="protein sequence ID" value="GCL35762.1"/>
    <property type="molecule type" value="Genomic_DNA"/>
</dbReference>
<feature type="transmembrane region" description="Helical" evidence="1">
    <location>
        <begin position="665"/>
        <end position="685"/>
    </location>
</feature>
<feature type="transmembrane region" description="Helical" evidence="1">
    <location>
        <begin position="882"/>
        <end position="903"/>
    </location>
</feature>
<dbReference type="InterPro" id="IPR027417">
    <property type="entry name" value="P-loop_NTPase"/>
</dbReference>
<feature type="transmembrane region" description="Helical" evidence="1">
    <location>
        <begin position="395"/>
        <end position="415"/>
    </location>
</feature>
<dbReference type="Pfam" id="PF05729">
    <property type="entry name" value="NACHT"/>
    <property type="match status" value="1"/>
</dbReference>
<gene>
    <name evidence="3" type="ORF">SR1949_08600</name>
</gene>
<comment type="caution">
    <text evidence="3">The sequence shown here is derived from an EMBL/GenBank/DDBJ whole genome shotgun (WGS) entry which is preliminary data.</text>
</comment>
<feature type="transmembrane region" description="Helical" evidence="1">
    <location>
        <begin position="508"/>
        <end position="531"/>
    </location>
</feature>
<keyword evidence="1" id="KW-1133">Transmembrane helix</keyword>
<feature type="transmembrane region" description="Helical" evidence="1">
    <location>
        <begin position="427"/>
        <end position="446"/>
    </location>
</feature>
<keyword evidence="4" id="KW-1185">Reference proteome</keyword>
<evidence type="ECO:0000256" key="1">
    <source>
        <dbReference type="SAM" id="Phobius"/>
    </source>
</evidence>
<keyword evidence="1" id="KW-0472">Membrane</keyword>
<dbReference type="SUPFAM" id="SSF52540">
    <property type="entry name" value="P-loop containing nucleoside triphosphate hydrolases"/>
    <property type="match status" value="1"/>
</dbReference>
<feature type="transmembrane region" description="Helical" evidence="1">
    <location>
        <begin position="477"/>
        <end position="496"/>
    </location>
</feature>
<evidence type="ECO:0000313" key="3">
    <source>
        <dbReference type="EMBL" id="GCL35762.1"/>
    </source>
</evidence>
<sequence length="907" mass="103746">MNDDNVVNIYGSNIQGFIQENNGTVSQYFISQVSELFNGQTSGIQQPLTSVEYGHRKVLLSKVKEYWIEGVLEKSVHTQAMIELGLEKRLDVIERPFSGFEEIPEDSRQILPTGSDASDFFNQIGEGRTLLILGEPGAGKTITLLKLAQNLITRAESNLSQLIPVVFNLSSWGSKRQTIEDWLLQELWSKYQVSQEIAKDWVKNQKLLLLLDGLDEVKTDLREACVEAINQFIQTHGLTEMVVCSRIADYEVLSNRLRLRGAIYIRSLTPEQVHQYLDTAGQQLSAVKSLLKDDTTLQEIGKSPLTLSVMTLAYQGKQVEEILQTGSLEERREHLFNAYIERMFKRKGVNQKYPKNRVIHWLSWLAQRMFQTSQSYFLIEKIQPNWLQSNVQKRLYRIGTILIGILAIGLILFLVHFLDLYNDKINIFNVLTINAIMWGLVLWWTFGNYKAEIETFETLTCPWKKTRKDLLNGLTYGLRWSLILSPMGVLWCYLTWKTPKWPSGYEKIVIFGLILGLIFALIIGLICGLRGSEIETKTIPNQGIWTSARNAIIIVLLSWLILFPIIFIFFPKGLQSRISIISWGLMLGLFFGGGIACIQHFSLRFILWGEGLIPNNLTHFLDYATERIFLQKVGGGYIFIHRMILEHFATRINSTQSEIRNAYKAIKIILVGGAIIVIGLIYGNICLNSAEFQLKSQANMLISAMDSVRKYHNDYITPLLKTQSEQKFLQESIPMFAVNQVFDIFTSAYKNNYGDYIYKSAMINPTNLKNKATLEEIKIIDTLKQQDLDTQRQPGLQNIDQGYLNINGNKYFYISRPIKITDKSCLNCHSTLDKVPQSLQLLYKQGKYLANQGLNWEFNTVIGTKIVYVPTSQVYKVAQRDFIIFLAVFIVIFCIVIVIMSILPSSF</sequence>
<name>A0A479ZUB5_9CYAN</name>
<evidence type="ECO:0000259" key="2">
    <source>
        <dbReference type="PROSITE" id="PS50837"/>
    </source>
</evidence>
<feature type="transmembrane region" description="Helical" evidence="1">
    <location>
        <begin position="583"/>
        <end position="608"/>
    </location>
</feature>
<protein>
    <recommendedName>
        <fullName evidence="2">NACHT domain-containing protein</fullName>
    </recommendedName>
</protein>
<reference evidence="4" key="1">
    <citation type="submission" date="2019-02" db="EMBL/GenBank/DDBJ databases">
        <title>Draft genome sequence of Sphaerospermopsis reniformis NIES-1949.</title>
        <authorList>
            <person name="Yamaguchi H."/>
            <person name="Suzuki S."/>
            <person name="Kawachi M."/>
        </authorList>
    </citation>
    <scope>NUCLEOTIDE SEQUENCE [LARGE SCALE GENOMIC DNA]</scope>
    <source>
        <strain evidence="4">NIES-1949</strain>
    </source>
</reference>
<dbReference type="Pfam" id="PF11845">
    <property type="entry name" value="Tll0287-like"/>
    <property type="match status" value="1"/>
</dbReference>
<feature type="domain" description="NACHT" evidence="2">
    <location>
        <begin position="128"/>
        <end position="238"/>
    </location>
</feature>